<feature type="compositionally biased region" description="Polar residues" evidence="1">
    <location>
        <begin position="184"/>
        <end position="201"/>
    </location>
</feature>
<keyword evidence="4" id="KW-1185">Reference proteome</keyword>
<dbReference type="Proteomes" id="UP000499080">
    <property type="component" value="Unassembled WGS sequence"/>
</dbReference>
<accession>A0A4Y2V8A9</accession>
<reference evidence="3 4" key="1">
    <citation type="journal article" date="2019" name="Sci. Rep.">
        <title>Orb-weaving spider Araneus ventricosus genome elucidates the spidroin gene catalogue.</title>
        <authorList>
            <person name="Kono N."/>
            <person name="Nakamura H."/>
            <person name="Ohtoshi R."/>
            <person name="Moran D.A.P."/>
            <person name="Shinohara A."/>
            <person name="Yoshida Y."/>
            <person name="Fujiwara M."/>
            <person name="Mori M."/>
            <person name="Tomita M."/>
            <person name="Arakawa K."/>
        </authorList>
    </citation>
    <scope>NUCLEOTIDE SEQUENCE [LARGE SCALE GENOMIC DNA]</scope>
</reference>
<name>A0A4Y2V8A9_ARAVE</name>
<feature type="region of interest" description="Disordered" evidence="1">
    <location>
        <begin position="153"/>
        <end position="241"/>
    </location>
</feature>
<dbReference type="EMBL" id="BGPR01026252">
    <property type="protein sequence ID" value="GBN95811.1"/>
    <property type="molecule type" value="Genomic_DNA"/>
</dbReference>
<feature type="compositionally biased region" description="Polar residues" evidence="1">
    <location>
        <begin position="7"/>
        <end position="17"/>
    </location>
</feature>
<gene>
    <name evidence="2" type="ORF">AVEN_106490_1</name>
    <name evidence="3" type="ORF">AVEN_130297_1</name>
</gene>
<dbReference type="EMBL" id="BGPR01043685">
    <property type="protein sequence ID" value="GBO20316.1"/>
    <property type="molecule type" value="Genomic_DNA"/>
</dbReference>
<proteinExistence type="predicted"/>
<dbReference type="AlphaFoldDB" id="A0A4Y2V8A9"/>
<evidence type="ECO:0000313" key="4">
    <source>
        <dbReference type="Proteomes" id="UP000499080"/>
    </source>
</evidence>
<feature type="compositionally biased region" description="Polar residues" evidence="1">
    <location>
        <begin position="153"/>
        <end position="169"/>
    </location>
</feature>
<feature type="region of interest" description="Disordered" evidence="1">
    <location>
        <begin position="1"/>
        <end position="62"/>
    </location>
</feature>
<evidence type="ECO:0000313" key="3">
    <source>
        <dbReference type="EMBL" id="GBO20316.1"/>
    </source>
</evidence>
<protein>
    <submittedName>
        <fullName evidence="3">Uncharacterized protein</fullName>
    </submittedName>
</protein>
<evidence type="ECO:0000313" key="2">
    <source>
        <dbReference type="EMBL" id="GBN95811.1"/>
    </source>
</evidence>
<evidence type="ECO:0000256" key="1">
    <source>
        <dbReference type="SAM" id="MobiDB-lite"/>
    </source>
</evidence>
<feature type="compositionally biased region" description="Polar residues" evidence="1">
    <location>
        <begin position="211"/>
        <end position="241"/>
    </location>
</feature>
<comment type="caution">
    <text evidence="3">The sequence shown here is derived from an EMBL/GenBank/DDBJ whole genome shotgun (WGS) entry which is preliminary data.</text>
</comment>
<sequence>MEDRTSKQFPTDSQSAKPNHGIMDIYDPSAIETSIPRDAQGPTSTNQGQIQTRQRSNSTSSTISTAFSTYENITVETPSEELFSLLRNLINGGKSSQGRDGKLRYRAYLKVDLAAKANKLLDAIQFKYHTHPSHQSPDSNGSTRVQRHEIATQTNFLPEQTEETNMAQKNVSNSPPPQIPINNTGNQENTQRPPQAPTTQGPPHMQKNHEVSQPNLKQSCYTQMKDQRTGTSQAFSGKNGT</sequence>
<feature type="compositionally biased region" description="Polar residues" evidence="1">
    <location>
        <begin position="41"/>
        <end position="55"/>
    </location>
</feature>
<organism evidence="3 4">
    <name type="scientific">Araneus ventricosus</name>
    <name type="common">Orbweaver spider</name>
    <name type="synonym">Epeira ventricosa</name>
    <dbReference type="NCBI Taxonomy" id="182803"/>
    <lineage>
        <taxon>Eukaryota</taxon>
        <taxon>Metazoa</taxon>
        <taxon>Ecdysozoa</taxon>
        <taxon>Arthropoda</taxon>
        <taxon>Chelicerata</taxon>
        <taxon>Arachnida</taxon>
        <taxon>Araneae</taxon>
        <taxon>Araneomorphae</taxon>
        <taxon>Entelegynae</taxon>
        <taxon>Araneoidea</taxon>
        <taxon>Araneidae</taxon>
        <taxon>Araneus</taxon>
    </lineage>
</organism>